<reference evidence="2 3" key="1">
    <citation type="submission" date="2019-06" db="EMBL/GenBank/DDBJ databases">
        <title>Genome sequencing of plant associated microbes to promote plant fitness in Sorghum bicolor and Oryza sativa.</title>
        <authorList>
            <person name="Coleman-Derr D."/>
        </authorList>
    </citation>
    <scope>NUCLEOTIDE SEQUENCE [LARGE SCALE GENOMIC DNA]</scope>
    <source>
        <strain evidence="2 3">KV-663</strain>
    </source>
</reference>
<organism evidence="2 3">
    <name type="scientific">Humibacillus xanthopallidus</name>
    <dbReference type="NCBI Taxonomy" id="412689"/>
    <lineage>
        <taxon>Bacteria</taxon>
        <taxon>Bacillati</taxon>
        <taxon>Actinomycetota</taxon>
        <taxon>Actinomycetes</taxon>
        <taxon>Micrococcales</taxon>
        <taxon>Intrasporangiaceae</taxon>
        <taxon>Humibacillus</taxon>
    </lineage>
</organism>
<name>A0A543HGR6_9MICO</name>
<proteinExistence type="predicted"/>
<dbReference type="AlphaFoldDB" id="A0A543HGR6"/>
<evidence type="ECO:0000313" key="3">
    <source>
        <dbReference type="Proteomes" id="UP000316747"/>
    </source>
</evidence>
<keyword evidence="3" id="KW-1185">Reference proteome</keyword>
<dbReference type="Proteomes" id="UP000316747">
    <property type="component" value="Unassembled WGS sequence"/>
</dbReference>
<evidence type="ECO:0000256" key="1">
    <source>
        <dbReference type="SAM" id="MobiDB-lite"/>
    </source>
</evidence>
<dbReference type="RefSeq" id="WP_185749201.1">
    <property type="nucleotide sequence ID" value="NZ_VFPM01000004.1"/>
</dbReference>
<gene>
    <name evidence="2" type="ORF">FBY41_4357</name>
</gene>
<evidence type="ECO:0000313" key="2">
    <source>
        <dbReference type="EMBL" id="TQM57529.1"/>
    </source>
</evidence>
<protein>
    <submittedName>
        <fullName evidence="2">Uncharacterized protein DUF732</fullName>
    </submittedName>
</protein>
<dbReference type="EMBL" id="VFPM01000004">
    <property type="protein sequence ID" value="TQM57529.1"/>
    <property type="molecule type" value="Genomic_DNA"/>
</dbReference>
<accession>A0A543HGR6</accession>
<comment type="caution">
    <text evidence="2">The sequence shown here is derived from an EMBL/GenBank/DDBJ whole genome shotgun (WGS) entry which is preliminary data.</text>
</comment>
<sequence>MSPSTTSPYAVRPPRADRHPPRVGAPRRRLGRGAAVGVVSAAVLLAVISLGACSSDDPTLGDLPPDVASARPTISADEARFVLAAEKLGATVTGASVDDDIQTGTTTCWVLRNGGVTLDKVAVDEDDKPLPNTGEALRTKQLMAAGVQTFCPDHDDQIALLKLP</sequence>
<feature type="region of interest" description="Disordered" evidence="1">
    <location>
        <begin position="1"/>
        <end position="28"/>
    </location>
</feature>